<evidence type="ECO:0000313" key="1">
    <source>
        <dbReference type="EnsemblPlants" id="Zm00001eb207440_P001"/>
    </source>
</evidence>
<proteinExistence type="predicted"/>
<evidence type="ECO:0000313" key="2">
    <source>
        <dbReference type="Proteomes" id="UP000007305"/>
    </source>
</evidence>
<name>A0A804P484_MAIZE</name>
<dbReference type="AlphaFoldDB" id="A0A804P484"/>
<accession>A0A804P484</accession>
<dbReference type="EnsemblPlants" id="Zm00001eb207440_T001">
    <property type="protein sequence ID" value="Zm00001eb207440_P001"/>
    <property type="gene ID" value="Zm00001eb207440"/>
</dbReference>
<reference evidence="1" key="3">
    <citation type="submission" date="2021-05" db="UniProtKB">
        <authorList>
            <consortium name="EnsemblPlants"/>
        </authorList>
    </citation>
    <scope>IDENTIFICATION</scope>
    <source>
        <strain evidence="1">cv. B73</strain>
    </source>
</reference>
<sequence length="117" mass="12386">MEACVDSFDSKGEECAMREDRNVEEDVGGVATLSLAFLVLLTLRSMKSLIMAGLLTVSGSTSHSPVSMATTLGMSGRCLVTSCVHSSPTFRNLQACATSRSPPPKDLSMILSRLPCS</sequence>
<dbReference type="Proteomes" id="UP000007305">
    <property type="component" value="Chromosome 4"/>
</dbReference>
<organism evidence="1 2">
    <name type="scientific">Zea mays</name>
    <name type="common">Maize</name>
    <dbReference type="NCBI Taxonomy" id="4577"/>
    <lineage>
        <taxon>Eukaryota</taxon>
        <taxon>Viridiplantae</taxon>
        <taxon>Streptophyta</taxon>
        <taxon>Embryophyta</taxon>
        <taxon>Tracheophyta</taxon>
        <taxon>Spermatophyta</taxon>
        <taxon>Magnoliopsida</taxon>
        <taxon>Liliopsida</taxon>
        <taxon>Poales</taxon>
        <taxon>Poaceae</taxon>
        <taxon>PACMAD clade</taxon>
        <taxon>Panicoideae</taxon>
        <taxon>Andropogonodae</taxon>
        <taxon>Andropogoneae</taxon>
        <taxon>Tripsacinae</taxon>
        <taxon>Zea</taxon>
    </lineage>
</organism>
<dbReference type="InParanoid" id="A0A804P484"/>
<dbReference type="Gramene" id="Zm00001eb207440_T001">
    <property type="protein sequence ID" value="Zm00001eb207440_P001"/>
    <property type="gene ID" value="Zm00001eb207440"/>
</dbReference>
<protein>
    <submittedName>
        <fullName evidence="1">Uncharacterized protein</fullName>
    </submittedName>
</protein>
<dbReference type="FunCoup" id="A0A804P484">
    <property type="interactions" value="473"/>
</dbReference>
<reference evidence="2" key="1">
    <citation type="journal article" date="2009" name="Science">
        <title>The B73 maize genome: complexity, diversity, and dynamics.</title>
        <authorList>
            <person name="Schnable P.S."/>
            <person name="Ware D."/>
            <person name="Fulton R.S."/>
            <person name="Stein J.C."/>
            <person name="Wei F."/>
            <person name="Pasternak S."/>
            <person name="Liang C."/>
            <person name="Zhang J."/>
            <person name="Fulton L."/>
            <person name="Graves T.A."/>
            <person name="Minx P."/>
            <person name="Reily A.D."/>
            <person name="Courtney L."/>
            <person name="Kruchowski S.S."/>
            <person name="Tomlinson C."/>
            <person name="Strong C."/>
            <person name="Delehaunty K."/>
            <person name="Fronick C."/>
            <person name="Courtney B."/>
            <person name="Rock S.M."/>
            <person name="Belter E."/>
            <person name="Du F."/>
            <person name="Kim K."/>
            <person name="Abbott R.M."/>
            <person name="Cotton M."/>
            <person name="Levy A."/>
            <person name="Marchetto P."/>
            <person name="Ochoa K."/>
            <person name="Jackson S.M."/>
            <person name="Gillam B."/>
            <person name="Chen W."/>
            <person name="Yan L."/>
            <person name="Higginbotham J."/>
            <person name="Cardenas M."/>
            <person name="Waligorski J."/>
            <person name="Applebaum E."/>
            <person name="Phelps L."/>
            <person name="Falcone J."/>
            <person name="Kanchi K."/>
            <person name="Thane T."/>
            <person name="Scimone A."/>
            <person name="Thane N."/>
            <person name="Henke J."/>
            <person name="Wang T."/>
            <person name="Ruppert J."/>
            <person name="Shah N."/>
            <person name="Rotter K."/>
            <person name="Hodges J."/>
            <person name="Ingenthron E."/>
            <person name="Cordes M."/>
            <person name="Kohlberg S."/>
            <person name="Sgro J."/>
            <person name="Delgado B."/>
            <person name="Mead K."/>
            <person name="Chinwalla A."/>
            <person name="Leonard S."/>
            <person name="Crouse K."/>
            <person name="Collura K."/>
            <person name="Kudrna D."/>
            <person name="Currie J."/>
            <person name="He R."/>
            <person name="Angelova A."/>
            <person name="Rajasekar S."/>
            <person name="Mueller T."/>
            <person name="Lomeli R."/>
            <person name="Scara G."/>
            <person name="Ko A."/>
            <person name="Delaney K."/>
            <person name="Wissotski M."/>
            <person name="Lopez G."/>
            <person name="Campos D."/>
            <person name="Braidotti M."/>
            <person name="Ashley E."/>
            <person name="Golser W."/>
            <person name="Kim H."/>
            <person name="Lee S."/>
            <person name="Lin J."/>
            <person name="Dujmic Z."/>
            <person name="Kim W."/>
            <person name="Talag J."/>
            <person name="Zuccolo A."/>
            <person name="Fan C."/>
            <person name="Sebastian A."/>
            <person name="Kramer M."/>
            <person name="Spiegel L."/>
            <person name="Nascimento L."/>
            <person name="Zutavern T."/>
            <person name="Miller B."/>
            <person name="Ambroise C."/>
            <person name="Muller S."/>
            <person name="Spooner W."/>
            <person name="Narechania A."/>
            <person name="Ren L."/>
            <person name="Wei S."/>
            <person name="Kumari S."/>
            <person name="Faga B."/>
            <person name="Levy M.J."/>
            <person name="McMahan L."/>
            <person name="Van Buren P."/>
            <person name="Vaughn M.W."/>
            <person name="Ying K."/>
            <person name="Yeh C.-T."/>
            <person name="Emrich S.J."/>
            <person name="Jia Y."/>
            <person name="Kalyanaraman A."/>
            <person name="Hsia A.-P."/>
            <person name="Barbazuk W.B."/>
            <person name="Baucom R.S."/>
            <person name="Brutnell T.P."/>
            <person name="Carpita N.C."/>
            <person name="Chaparro C."/>
            <person name="Chia J.-M."/>
            <person name="Deragon J.-M."/>
            <person name="Estill J.C."/>
            <person name="Fu Y."/>
            <person name="Jeddeloh J.A."/>
            <person name="Han Y."/>
            <person name="Lee H."/>
            <person name="Li P."/>
            <person name="Lisch D.R."/>
            <person name="Liu S."/>
            <person name="Liu Z."/>
            <person name="Nagel D.H."/>
            <person name="McCann M.C."/>
            <person name="SanMiguel P."/>
            <person name="Myers A.M."/>
            <person name="Nettleton D."/>
            <person name="Nguyen J."/>
            <person name="Penning B.W."/>
            <person name="Ponnala L."/>
            <person name="Schneider K.L."/>
            <person name="Schwartz D.C."/>
            <person name="Sharma A."/>
            <person name="Soderlund C."/>
            <person name="Springer N.M."/>
            <person name="Sun Q."/>
            <person name="Wang H."/>
            <person name="Waterman M."/>
            <person name="Westerman R."/>
            <person name="Wolfgruber T.K."/>
            <person name="Yang L."/>
            <person name="Yu Y."/>
            <person name="Zhang L."/>
            <person name="Zhou S."/>
            <person name="Zhu Q."/>
            <person name="Bennetzen J.L."/>
            <person name="Dawe R.K."/>
            <person name="Jiang J."/>
            <person name="Jiang N."/>
            <person name="Presting G.G."/>
            <person name="Wessler S.R."/>
            <person name="Aluru S."/>
            <person name="Martienssen R.A."/>
            <person name="Clifton S.W."/>
            <person name="McCombie W.R."/>
            <person name="Wing R.A."/>
            <person name="Wilson R.K."/>
        </authorList>
    </citation>
    <scope>NUCLEOTIDE SEQUENCE [LARGE SCALE GENOMIC DNA]</scope>
    <source>
        <strain evidence="2">cv. B73</strain>
    </source>
</reference>
<keyword evidence="2" id="KW-1185">Reference proteome</keyword>
<reference evidence="1" key="2">
    <citation type="submission" date="2019-07" db="EMBL/GenBank/DDBJ databases">
        <authorList>
            <person name="Seetharam A."/>
            <person name="Woodhouse M."/>
            <person name="Cannon E."/>
        </authorList>
    </citation>
    <scope>NUCLEOTIDE SEQUENCE [LARGE SCALE GENOMIC DNA]</scope>
    <source>
        <strain evidence="1">cv. B73</strain>
    </source>
</reference>